<name>A0A0D0B7R8_9AGAR</name>
<dbReference type="EMBL" id="KN834779">
    <property type="protein sequence ID" value="KIK59500.1"/>
    <property type="molecule type" value="Genomic_DNA"/>
</dbReference>
<protein>
    <submittedName>
        <fullName evidence="1">Uncharacterized protein</fullName>
    </submittedName>
</protein>
<evidence type="ECO:0000313" key="1">
    <source>
        <dbReference type="EMBL" id="KIK59500.1"/>
    </source>
</evidence>
<dbReference type="AlphaFoldDB" id="A0A0D0B7R8"/>
<dbReference type="HOGENOM" id="CLU_2606273_0_0_1"/>
<evidence type="ECO:0000313" key="2">
    <source>
        <dbReference type="Proteomes" id="UP000053593"/>
    </source>
</evidence>
<gene>
    <name evidence="1" type="ORF">GYMLUDRAFT_44470</name>
</gene>
<accession>A0A0D0B7R8</accession>
<reference evidence="1 2" key="1">
    <citation type="submission" date="2014-04" db="EMBL/GenBank/DDBJ databases">
        <title>Evolutionary Origins and Diversification of the Mycorrhizal Mutualists.</title>
        <authorList>
            <consortium name="DOE Joint Genome Institute"/>
            <consortium name="Mycorrhizal Genomics Consortium"/>
            <person name="Kohler A."/>
            <person name="Kuo A."/>
            <person name="Nagy L.G."/>
            <person name="Floudas D."/>
            <person name="Copeland A."/>
            <person name="Barry K.W."/>
            <person name="Cichocki N."/>
            <person name="Veneault-Fourrey C."/>
            <person name="LaButti K."/>
            <person name="Lindquist E.A."/>
            <person name="Lipzen A."/>
            <person name="Lundell T."/>
            <person name="Morin E."/>
            <person name="Murat C."/>
            <person name="Riley R."/>
            <person name="Ohm R."/>
            <person name="Sun H."/>
            <person name="Tunlid A."/>
            <person name="Henrissat B."/>
            <person name="Grigoriev I.V."/>
            <person name="Hibbett D.S."/>
            <person name="Martin F."/>
        </authorList>
    </citation>
    <scope>NUCLEOTIDE SEQUENCE [LARGE SCALE GENOMIC DNA]</scope>
    <source>
        <strain evidence="1 2">FD-317 M1</strain>
    </source>
</reference>
<sequence>MTAEEHKFPNEVFSLIINYLQNTALVCKESAAMSQSRLFHVLCLSSTYHDQGVSYLVHQFASLLDASKTNFIGRLVEKA</sequence>
<keyword evidence="2" id="KW-1185">Reference proteome</keyword>
<organism evidence="1 2">
    <name type="scientific">Collybiopsis luxurians FD-317 M1</name>
    <dbReference type="NCBI Taxonomy" id="944289"/>
    <lineage>
        <taxon>Eukaryota</taxon>
        <taxon>Fungi</taxon>
        <taxon>Dikarya</taxon>
        <taxon>Basidiomycota</taxon>
        <taxon>Agaricomycotina</taxon>
        <taxon>Agaricomycetes</taxon>
        <taxon>Agaricomycetidae</taxon>
        <taxon>Agaricales</taxon>
        <taxon>Marasmiineae</taxon>
        <taxon>Omphalotaceae</taxon>
        <taxon>Collybiopsis</taxon>
        <taxon>Collybiopsis luxurians</taxon>
    </lineage>
</organism>
<dbReference type="Proteomes" id="UP000053593">
    <property type="component" value="Unassembled WGS sequence"/>
</dbReference>
<proteinExistence type="predicted"/>